<dbReference type="Gene3D" id="3.30.1490.480">
    <property type="entry name" value="Endolytic murein transglycosylase"/>
    <property type="match status" value="1"/>
</dbReference>
<keyword evidence="5 7" id="KW-0456">Lyase</keyword>
<dbReference type="CDD" id="cd08010">
    <property type="entry name" value="MltG_like"/>
    <property type="match status" value="1"/>
</dbReference>
<evidence type="ECO:0000256" key="6">
    <source>
        <dbReference type="ARBA" id="ARBA00023316"/>
    </source>
</evidence>
<dbReference type="PANTHER" id="PTHR30518:SF2">
    <property type="entry name" value="ENDOLYTIC MUREIN TRANSGLYCOSYLASE"/>
    <property type="match status" value="1"/>
</dbReference>
<dbReference type="AlphaFoldDB" id="A0A2A9CRL0"/>
<keyword evidence="1 7" id="KW-1003">Cell membrane</keyword>
<keyword evidence="6 7" id="KW-0961">Cell wall biogenesis/degradation</keyword>
<dbReference type="GO" id="GO:0009252">
    <property type="term" value="P:peptidoglycan biosynthetic process"/>
    <property type="evidence" value="ECO:0007669"/>
    <property type="project" value="UniProtKB-UniRule"/>
</dbReference>
<keyword evidence="4 7" id="KW-0472">Membrane</keyword>
<dbReference type="RefSeq" id="WP_098460238.1">
    <property type="nucleotide sequence ID" value="NZ_PDJC01000001.1"/>
</dbReference>
<protein>
    <recommendedName>
        <fullName evidence="7">Endolytic murein transglycosylase</fullName>
        <ecNumber evidence="7">4.2.2.29</ecNumber>
    </recommendedName>
    <alternativeName>
        <fullName evidence="7">Peptidoglycan lytic transglycosylase</fullName>
    </alternativeName>
    <alternativeName>
        <fullName evidence="7">Peptidoglycan polymerization terminase</fullName>
    </alternativeName>
</protein>
<evidence type="ECO:0000256" key="3">
    <source>
        <dbReference type="ARBA" id="ARBA00022989"/>
    </source>
</evidence>
<evidence type="ECO:0000313" key="9">
    <source>
        <dbReference type="Proteomes" id="UP000226079"/>
    </source>
</evidence>
<dbReference type="Proteomes" id="UP000226079">
    <property type="component" value="Unassembled WGS sequence"/>
</dbReference>
<keyword evidence="2 7" id="KW-0812">Transmembrane</keyword>
<feature type="transmembrane region" description="Helical" evidence="7">
    <location>
        <begin position="29"/>
        <end position="47"/>
    </location>
</feature>
<name>A0A2A9CRL0_9ACTN</name>
<reference evidence="8 9" key="1">
    <citation type="submission" date="2017-10" db="EMBL/GenBank/DDBJ databases">
        <title>Sequencing the genomes of 1000 actinobacteria strains.</title>
        <authorList>
            <person name="Klenk H.-P."/>
        </authorList>
    </citation>
    <scope>NUCLEOTIDE SEQUENCE [LARGE SCALE GENOMIC DNA]</scope>
    <source>
        <strain evidence="8 9">DSM 15597</strain>
    </source>
</reference>
<dbReference type="EMBL" id="PDJC01000001">
    <property type="protein sequence ID" value="PFG16725.1"/>
    <property type="molecule type" value="Genomic_DNA"/>
</dbReference>
<dbReference type="Pfam" id="PF02618">
    <property type="entry name" value="YceG"/>
    <property type="match status" value="1"/>
</dbReference>
<dbReference type="InterPro" id="IPR003770">
    <property type="entry name" value="MLTG-like"/>
</dbReference>
<sequence>MSDRNPGRIKDPETGQIDPKEIWYKVRSAFAVLLSLGVLVAGGWIIYDKAHEAWQSFQTSEDYAGAGVDPVVVTIPKGATLGEISTILVTADVVKTAKAFNREAAANEAATKIQAGKYNLLTQLPARTALAMLLDKKNMVRNWMTLPEGRWVSQQVATLSKATGLPKTDFETAIKDWKSLGLPKWAKNGLEGFLFPDTYEVPEKPKADAVLKMATKQFNQVANDIDLVNGAKSVGLTPYEVVVMASIIEKEAGPNDEDRAKIARVFYNRLNPKIFPGGKLQSDATVAFANKVTGRVFTTPDERKLDSPWNTYLYAGLPKGPITSPSKKSLEAALHPADGNWTYFTVVNLDTGETLFTNSKTEHDANGEKLQAWCAASQANRDKCNGKK</sequence>
<dbReference type="GO" id="GO:0071555">
    <property type="term" value="P:cell wall organization"/>
    <property type="evidence" value="ECO:0007669"/>
    <property type="project" value="UniProtKB-KW"/>
</dbReference>
<evidence type="ECO:0000313" key="8">
    <source>
        <dbReference type="EMBL" id="PFG16725.1"/>
    </source>
</evidence>
<dbReference type="PANTHER" id="PTHR30518">
    <property type="entry name" value="ENDOLYTIC MUREIN TRANSGLYCOSYLASE"/>
    <property type="match status" value="1"/>
</dbReference>
<accession>A0A2A9CRL0</accession>
<dbReference type="HAMAP" id="MF_02065">
    <property type="entry name" value="MltG"/>
    <property type="match status" value="1"/>
</dbReference>
<proteinExistence type="inferred from homology"/>
<comment type="function">
    <text evidence="7">Functions as a peptidoglycan terminase that cleaves nascent peptidoglycan strands endolytically to terminate their elongation.</text>
</comment>
<gene>
    <name evidence="7" type="primary">mltG</name>
    <name evidence="8" type="ORF">ATK74_1278</name>
</gene>
<keyword evidence="3 7" id="KW-1133">Transmembrane helix</keyword>
<comment type="similarity">
    <text evidence="7">Belongs to the transglycosylase MltG family.</text>
</comment>
<dbReference type="NCBIfam" id="TIGR00247">
    <property type="entry name" value="endolytic transglycosylase MltG"/>
    <property type="match status" value="1"/>
</dbReference>
<evidence type="ECO:0000256" key="7">
    <source>
        <dbReference type="HAMAP-Rule" id="MF_02065"/>
    </source>
</evidence>
<evidence type="ECO:0000256" key="5">
    <source>
        <dbReference type="ARBA" id="ARBA00023239"/>
    </source>
</evidence>
<evidence type="ECO:0000256" key="1">
    <source>
        <dbReference type="ARBA" id="ARBA00022475"/>
    </source>
</evidence>
<evidence type="ECO:0000256" key="2">
    <source>
        <dbReference type="ARBA" id="ARBA00022692"/>
    </source>
</evidence>
<dbReference type="GO" id="GO:0008932">
    <property type="term" value="F:lytic endotransglycosylase activity"/>
    <property type="evidence" value="ECO:0007669"/>
    <property type="project" value="UniProtKB-UniRule"/>
</dbReference>
<dbReference type="GO" id="GO:0005886">
    <property type="term" value="C:plasma membrane"/>
    <property type="evidence" value="ECO:0007669"/>
    <property type="project" value="UniProtKB-SubCell"/>
</dbReference>
<comment type="subcellular location">
    <subcellularLocation>
        <location evidence="7">Cell membrane</location>
        <topology evidence="7">Single-pass membrane protein</topology>
    </subcellularLocation>
</comment>
<comment type="caution">
    <text evidence="8">The sequence shown here is derived from an EMBL/GenBank/DDBJ whole genome shotgun (WGS) entry which is preliminary data.</text>
</comment>
<keyword evidence="9" id="KW-1185">Reference proteome</keyword>
<organism evidence="8 9">
    <name type="scientific">Propionicimonas paludicola</name>
    <dbReference type="NCBI Taxonomy" id="185243"/>
    <lineage>
        <taxon>Bacteria</taxon>
        <taxon>Bacillati</taxon>
        <taxon>Actinomycetota</taxon>
        <taxon>Actinomycetes</taxon>
        <taxon>Propionibacteriales</taxon>
        <taxon>Nocardioidaceae</taxon>
        <taxon>Propionicimonas</taxon>
    </lineage>
</organism>
<dbReference type="OrthoDB" id="9814591at2"/>
<comment type="catalytic activity">
    <reaction evidence="7">
        <text>a peptidoglycan chain = a peptidoglycan chain with N-acetyl-1,6-anhydromuramyl-[peptide] at the reducing end + a peptidoglycan chain with N-acetylglucosamine at the non-reducing end.</text>
        <dbReference type="EC" id="4.2.2.29"/>
    </reaction>
</comment>
<dbReference type="EC" id="4.2.2.29" evidence="7"/>
<evidence type="ECO:0000256" key="4">
    <source>
        <dbReference type="ARBA" id="ARBA00023136"/>
    </source>
</evidence>
<feature type="site" description="Important for catalytic activity" evidence="7">
    <location>
        <position position="251"/>
    </location>
</feature>